<dbReference type="WBParaSite" id="SBAD_0000745101-mRNA-1">
    <property type="protein sequence ID" value="SBAD_0000745101-mRNA-1"/>
    <property type="gene ID" value="SBAD_0000745101"/>
</dbReference>
<dbReference type="Proteomes" id="UP000270296">
    <property type="component" value="Unassembled WGS sequence"/>
</dbReference>
<dbReference type="EMBL" id="UZAM01010395">
    <property type="protein sequence ID" value="VDP12196.1"/>
    <property type="molecule type" value="Genomic_DNA"/>
</dbReference>
<protein>
    <submittedName>
        <fullName evidence="5">SMB domain-containing protein</fullName>
    </submittedName>
</protein>
<organism evidence="5">
    <name type="scientific">Soboliphyme baturini</name>
    <dbReference type="NCBI Taxonomy" id="241478"/>
    <lineage>
        <taxon>Eukaryota</taxon>
        <taxon>Metazoa</taxon>
        <taxon>Ecdysozoa</taxon>
        <taxon>Nematoda</taxon>
        <taxon>Enoplea</taxon>
        <taxon>Dorylaimia</taxon>
        <taxon>Dioctophymatida</taxon>
        <taxon>Dioctophymatoidea</taxon>
        <taxon>Soboliphymatidae</taxon>
        <taxon>Soboliphyme</taxon>
    </lineage>
</organism>
<evidence type="ECO:0000313" key="3">
    <source>
        <dbReference type="EMBL" id="VDP12196.1"/>
    </source>
</evidence>
<gene>
    <name evidence="3" type="ORF">SBAD_LOCUS7183</name>
</gene>
<dbReference type="PROSITE" id="PS50958">
    <property type="entry name" value="SMB_2"/>
    <property type="match status" value="1"/>
</dbReference>
<name>A0A183IU87_9BILA</name>
<dbReference type="AlphaFoldDB" id="A0A183IU87"/>
<evidence type="ECO:0000313" key="4">
    <source>
        <dbReference type="Proteomes" id="UP000270296"/>
    </source>
</evidence>
<dbReference type="OrthoDB" id="98591at2759"/>
<evidence type="ECO:0000313" key="5">
    <source>
        <dbReference type="WBParaSite" id="SBAD_0000745101-mRNA-1"/>
    </source>
</evidence>
<reference evidence="5" key="1">
    <citation type="submission" date="2016-06" db="UniProtKB">
        <authorList>
            <consortium name="WormBaseParasite"/>
        </authorList>
    </citation>
    <scope>IDENTIFICATION</scope>
</reference>
<evidence type="ECO:0000256" key="1">
    <source>
        <dbReference type="ARBA" id="ARBA00023157"/>
    </source>
</evidence>
<evidence type="ECO:0000259" key="2">
    <source>
        <dbReference type="PROSITE" id="PS50958"/>
    </source>
</evidence>
<accession>A0A183IU87</accession>
<reference evidence="3 4" key="2">
    <citation type="submission" date="2018-11" db="EMBL/GenBank/DDBJ databases">
        <authorList>
            <consortium name="Pathogen Informatics"/>
        </authorList>
    </citation>
    <scope>NUCLEOTIDE SEQUENCE [LARGE SCALE GENOMIC DNA]</scope>
</reference>
<dbReference type="InterPro" id="IPR001212">
    <property type="entry name" value="Somatomedin_B_dom"/>
</dbReference>
<feature type="domain" description="SMB" evidence="2">
    <location>
        <begin position="190"/>
        <end position="219"/>
    </location>
</feature>
<keyword evidence="4" id="KW-1185">Reference proteome</keyword>
<dbReference type="PROSITE" id="PS00524">
    <property type="entry name" value="SMB_1"/>
    <property type="match status" value="1"/>
</dbReference>
<keyword evidence="1" id="KW-1015">Disulfide bond</keyword>
<dbReference type="Gene3D" id="4.10.410.20">
    <property type="match status" value="1"/>
</dbReference>
<dbReference type="Pfam" id="PF01033">
    <property type="entry name" value="Somatomedin_B"/>
    <property type="match status" value="1"/>
</dbReference>
<dbReference type="InterPro" id="IPR036024">
    <property type="entry name" value="Somatomedin_B-like_dom_sf"/>
</dbReference>
<dbReference type="SUPFAM" id="SSF90188">
    <property type="entry name" value="Somatomedin B domain"/>
    <property type="match status" value="1"/>
</dbReference>
<sequence>MMVLRPFGFVFIGLFIFVATMKLVYGSCVQLGLCCSKRNVSCFSHRGNYRTTYIRVTEVPPHLAALEASQSIYPIFIPRVVLEMEMDAERLKKRQLHHRLQHRQSMRWNFSSEELGSGDRMEDWEVEEELHHWKMHADDVTTAPTVSEAAAATPLPGAERLANIMVNDEIPKFVIRQDPDFWSVPAQPPNRSEICYCDEACSVLGDCCWDYHSACSGIFQLYVLLFT</sequence>
<proteinExistence type="predicted"/>